<keyword evidence="1" id="KW-0614">Plasmid</keyword>
<keyword evidence="2" id="KW-1185">Reference proteome</keyword>
<geneLocation type="plasmid" evidence="1 2">
    <name>p1</name>
</geneLocation>
<sequence length="173" mass="17875">MNGSHIRMSLAVLATGAALVPLAASAAQAEPGDDGDGRYTAQVVALSDDEARLKFTFTDPGVRLRVDSAGNLDAVNRQGRQVAEIPRELRLADGTPFLVHYRVQGTLVTIQPQQSQPGSRSAQPARWDWKCAAKYSQASAVSAGVVGAFTGPGVAPAAGLGAVGGLVGSFWSC</sequence>
<name>A0ACD5AQQ1_9ACTN</name>
<reference evidence="1" key="1">
    <citation type="journal article" date="2025" name="Int. J. Syst. Evol. Microbiol.">
        <title>Streptomyces citrinus sp. nov., with yellow diffusible pigment.</title>
        <authorList>
            <person name="He Y."/>
            <person name="Yang E."/>
            <person name="Xu J."/>
            <person name="Sun Y."/>
            <person name="Sun L."/>
        </authorList>
    </citation>
    <scope>NUCLEOTIDE SEQUENCE</scope>
    <source>
        <strain evidence="1">Q6</strain>
    </source>
</reference>
<organism evidence="1 2">
    <name type="scientific">Streptomyces citrinus</name>
    <dbReference type="NCBI Taxonomy" id="3118173"/>
    <lineage>
        <taxon>Bacteria</taxon>
        <taxon>Bacillati</taxon>
        <taxon>Actinomycetota</taxon>
        <taxon>Actinomycetes</taxon>
        <taxon>Kitasatosporales</taxon>
        <taxon>Streptomycetaceae</taxon>
        <taxon>Streptomyces</taxon>
    </lineage>
</organism>
<proteinExistence type="predicted"/>
<dbReference type="EMBL" id="CP146023">
    <property type="protein sequence ID" value="WWQ69375.1"/>
    <property type="molecule type" value="Genomic_DNA"/>
</dbReference>
<accession>A0ACD5AQQ1</accession>
<protein>
    <submittedName>
        <fullName evidence="1">Uncharacterized protein</fullName>
    </submittedName>
</protein>
<evidence type="ECO:0000313" key="1">
    <source>
        <dbReference type="EMBL" id="WWQ69375.1"/>
    </source>
</evidence>
<gene>
    <name evidence="1" type="ORF">V2W30_40035</name>
</gene>
<evidence type="ECO:0000313" key="2">
    <source>
        <dbReference type="Proteomes" id="UP001432251"/>
    </source>
</evidence>
<dbReference type="Proteomes" id="UP001432251">
    <property type="component" value="Plasmid p1"/>
</dbReference>